<evidence type="ECO:0000256" key="2">
    <source>
        <dbReference type="ARBA" id="ARBA00022980"/>
    </source>
</evidence>
<sequence length="122" mass="13533">MPPMAFQGIVTKAGYMNKTVTVTVSRWVIHKLTGKRVERSRKFLVHDENNVSREEDLVTIRNCPPKSALKRFKLETVLKSPQGEREAARTARLAAEKASSDATPVTKGSSVLEALKQSRPTA</sequence>
<name>A0A8H5EU96_9AGAR</name>
<dbReference type="GO" id="GO:0003735">
    <property type="term" value="F:structural constituent of ribosome"/>
    <property type="evidence" value="ECO:0007669"/>
    <property type="project" value="InterPro"/>
</dbReference>
<keyword evidence="2" id="KW-0689">Ribosomal protein</keyword>
<evidence type="ECO:0008006" key="7">
    <source>
        <dbReference type="Google" id="ProtNLM"/>
    </source>
</evidence>
<dbReference type="PANTHER" id="PTHR10744">
    <property type="entry name" value="40S RIBOSOMAL PROTEIN S11 FAMILY MEMBER"/>
    <property type="match status" value="1"/>
</dbReference>
<dbReference type="InterPro" id="IPR012340">
    <property type="entry name" value="NA-bd_OB-fold"/>
</dbReference>
<dbReference type="PANTHER" id="PTHR10744:SF1">
    <property type="entry name" value="SMALL RIBOSOMAL SUBUNIT PROTEIN US17M"/>
    <property type="match status" value="1"/>
</dbReference>
<keyword evidence="3" id="KW-0687">Ribonucleoprotein</keyword>
<evidence type="ECO:0000256" key="4">
    <source>
        <dbReference type="SAM" id="MobiDB-lite"/>
    </source>
</evidence>
<dbReference type="Proteomes" id="UP000567179">
    <property type="component" value="Unassembled WGS sequence"/>
</dbReference>
<dbReference type="InterPro" id="IPR000266">
    <property type="entry name" value="Ribosomal_uS17"/>
</dbReference>
<dbReference type="GO" id="GO:0005739">
    <property type="term" value="C:mitochondrion"/>
    <property type="evidence" value="ECO:0007669"/>
    <property type="project" value="TreeGrafter"/>
</dbReference>
<dbReference type="GO" id="GO:1990904">
    <property type="term" value="C:ribonucleoprotein complex"/>
    <property type="evidence" value="ECO:0007669"/>
    <property type="project" value="UniProtKB-KW"/>
</dbReference>
<dbReference type="GO" id="GO:0006412">
    <property type="term" value="P:translation"/>
    <property type="evidence" value="ECO:0007669"/>
    <property type="project" value="InterPro"/>
</dbReference>
<protein>
    <recommendedName>
        <fullName evidence="7">Nucleic acid-binding protein</fullName>
    </recommendedName>
</protein>
<feature type="compositionally biased region" description="Basic and acidic residues" evidence="4">
    <location>
        <begin position="81"/>
        <end position="99"/>
    </location>
</feature>
<feature type="compositionally biased region" description="Polar residues" evidence="4">
    <location>
        <begin position="100"/>
        <end position="109"/>
    </location>
</feature>
<comment type="similarity">
    <text evidence="1">Belongs to the universal ribosomal protein uS17 family.</text>
</comment>
<feature type="region of interest" description="Disordered" evidence="4">
    <location>
        <begin position="81"/>
        <end position="122"/>
    </location>
</feature>
<proteinExistence type="inferred from homology"/>
<organism evidence="5 6">
    <name type="scientific">Psilocybe cf. subviscida</name>
    <dbReference type="NCBI Taxonomy" id="2480587"/>
    <lineage>
        <taxon>Eukaryota</taxon>
        <taxon>Fungi</taxon>
        <taxon>Dikarya</taxon>
        <taxon>Basidiomycota</taxon>
        <taxon>Agaricomycotina</taxon>
        <taxon>Agaricomycetes</taxon>
        <taxon>Agaricomycetidae</taxon>
        <taxon>Agaricales</taxon>
        <taxon>Agaricineae</taxon>
        <taxon>Strophariaceae</taxon>
        <taxon>Psilocybe</taxon>
    </lineage>
</organism>
<dbReference type="SUPFAM" id="SSF50249">
    <property type="entry name" value="Nucleic acid-binding proteins"/>
    <property type="match status" value="1"/>
</dbReference>
<dbReference type="GO" id="GO:0005840">
    <property type="term" value="C:ribosome"/>
    <property type="evidence" value="ECO:0007669"/>
    <property type="project" value="UniProtKB-KW"/>
</dbReference>
<dbReference type="Pfam" id="PF00366">
    <property type="entry name" value="Ribosomal_S17"/>
    <property type="match status" value="1"/>
</dbReference>
<evidence type="ECO:0000313" key="5">
    <source>
        <dbReference type="EMBL" id="KAF5312760.1"/>
    </source>
</evidence>
<accession>A0A8H5EU96</accession>
<evidence type="ECO:0000313" key="6">
    <source>
        <dbReference type="Proteomes" id="UP000567179"/>
    </source>
</evidence>
<dbReference type="EMBL" id="JAACJJ010000056">
    <property type="protein sequence ID" value="KAF5312760.1"/>
    <property type="molecule type" value="Genomic_DNA"/>
</dbReference>
<comment type="caution">
    <text evidence="5">The sequence shown here is derived from an EMBL/GenBank/DDBJ whole genome shotgun (WGS) entry which is preliminary data.</text>
</comment>
<dbReference type="CDD" id="cd00364">
    <property type="entry name" value="Ribosomal_uS17"/>
    <property type="match status" value="1"/>
</dbReference>
<keyword evidence="6" id="KW-1185">Reference proteome</keyword>
<reference evidence="5 6" key="1">
    <citation type="journal article" date="2020" name="ISME J.">
        <title>Uncovering the hidden diversity of litter-decomposition mechanisms in mushroom-forming fungi.</title>
        <authorList>
            <person name="Floudas D."/>
            <person name="Bentzer J."/>
            <person name="Ahren D."/>
            <person name="Johansson T."/>
            <person name="Persson P."/>
            <person name="Tunlid A."/>
        </authorList>
    </citation>
    <scope>NUCLEOTIDE SEQUENCE [LARGE SCALE GENOMIC DNA]</scope>
    <source>
        <strain evidence="5 6">CBS 101986</strain>
    </source>
</reference>
<evidence type="ECO:0000256" key="1">
    <source>
        <dbReference type="ARBA" id="ARBA00010254"/>
    </source>
</evidence>
<evidence type="ECO:0000256" key="3">
    <source>
        <dbReference type="ARBA" id="ARBA00023274"/>
    </source>
</evidence>
<gene>
    <name evidence="5" type="ORF">D9619_003000</name>
</gene>
<dbReference type="Gene3D" id="2.40.50.140">
    <property type="entry name" value="Nucleic acid-binding proteins"/>
    <property type="match status" value="1"/>
</dbReference>
<dbReference type="AlphaFoldDB" id="A0A8H5EU96"/>
<dbReference type="OrthoDB" id="274752at2759"/>